<reference evidence="12" key="1">
    <citation type="submission" date="2016-10" db="EMBL/GenBank/DDBJ databases">
        <authorList>
            <person name="Varghese N."/>
            <person name="Submissions S."/>
        </authorList>
    </citation>
    <scope>NUCLEOTIDE SEQUENCE [LARGE SCALE GENOMIC DNA]</scope>
    <source>
        <strain evidence="12">CGMCC 1.10223</strain>
    </source>
</reference>
<evidence type="ECO:0000256" key="7">
    <source>
        <dbReference type="ARBA" id="ARBA00023012"/>
    </source>
</evidence>
<accession>A0A1I2FV17</accession>
<dbReference type="InterPro" id="IPR003594">
    <property type="entry name" value="HATPase_dom"/>
</dbReference>
<dbReference type="PRINTS" id="PR00344">
    <property type="entry name" value="BCTRLSENSOR"/>
</dbReference>
<dbReference type="Gene3D" id="6.10.340.10">
    <property type="match status" value="1"/>
</dbReference>
<dbReference type="InterPro" id="IPR005467">
    <property type="entry name" value="His_kinase_dom"/>
</dbReference>
<protein>
    <recommendedName>
        <fullName evidence="2">histidine kinase</fullName>
        <ecNumber evidence="2">2.7.13.3</ecNumber>
    </recommendedName>
</protein>
<dbReference type="Gene3D" id="3.30.565.10">
    <property type="entry name" value="Histidine kinase-like ATPase, C-terminal domain"/>
    <property type="match status" value="1"/>
</dbReference>
<dbReference type="SMART" id="SM00387">
    <property type="entry name" value="HATPase_c"/>
    <property type="match status" value="1"/>
</dbReference>
<evidence type="ECO:0000256" key="8">
    <source>
        <dbReference type="SAM" id="Coils"/>
    </source>
</evidence>
<keyword evidence="12" id="KW-1185">Reference proteome</keyword>
<evidence type="ECO:0000313" key="12">
    <source>
        <dbReference type="Proteomes" id="UP000183410"/>
    </source>
</evidence>
<keyword evidence="3" id="KW-0808">Transferase</keyword>
<dbReference type="InterPro" id="IPR010559">
    <property type="entry name" value="Sig_transdc_His_kin_internal"/>
</dbReference>
<dbReference type="EMBL" id="FONN01000013">
    <property type="protein sequence ID" value="SFF08668.1"/>
    <property type="molecule type" value="Genomic_DNA"/>
</dbReference>
<dbReference type="AlphaFoldDB" id="A0A1I2FV17"/>
<name>A0A1I2FV17_9BACL</name>
<dbReference type="PANTHER" id="PTHR34220:SF7">
    <property type="entry name" value="SENSOR HISTIDINE KINASE YPDA"/>
    <property type="match status" value="1"/>
</dbReference>
<keyword evidence="4" id="KW-0547">Nucleotide-binding</keyword>
<evidence type="ECO:0000256" key="1">
    <source>
        <dbReference type="ARBA" id="ARBA00000085"/>
    </source>
</evidence>
<proteinExistence type="predicted"/>
<evidence type="ECO:0000256" key="3">
    <source>
        <dbReference type="ARBA" id="ARBA00022679"/>
    </source>
</evidence>
<keyword evidence="5 11" id="KW-0418">Kinase</keyword>
<evidence type="ECO:0000256" key="4">
    <source>
        <dbReference type="ARBA" id="ARBA00022741"/>
    </source>
</evidence>
<dbReference type="GO" id="GO:0005524">
    <property type="term" value="F:ATP binding"/>
    <property type="evidence" value="ECO:0007669"/>
    <property type="project" value="UniProtKB-KW"/>
</dbReference>
<evidence type="ECO:0000256" key="5">
    <source>
        <dbReference type="ARBA" id="ARBA00022777"/>
    </source>
</evidence>
<keyword evidence="6" id="KW-0067">ATP-binding</keyword>
<dbReference type="Pfam" id="PF06580">
    <property type="entry name" value="His_kinase"/>
    <property type="match status" value="1"/>
</dbReference>
<feature type="transmembrane region" description="Helical" evidence="9">
    <location>
        <begin position="296"/>
        <end position="319"/>
    </location>
</feature>
<dbReference type="InterPro" id="IPR004358">
    <property type="entry name" value="Sig_transdc_His_kin-like_C"/>
</dbReference>
<evidence type="ECO:0000256" key="9">
    <source>
        <dbReference type="SAM" id="Phobius"/>
    </source>
</evidence>
<keyword evidence="8" id="KW-0175">Coiled coil</keyword>
<dbReference type="Proteomes" id="UP000183410">
    <property type="component" value="Unassembled WGS sequence"/>
</dbReference>
<keyword evidence="9" id="KW-1133">Transmembrane helix</keyword>
<keyword evidence="9" id="KW-0812">Transmembrane</keyword>
<evidence type="ECO:0000256" key="2">
    <source>
        <dbReference type="ARBA" id="ARBA00012438"/>
    </source>
</evidence>
<dbReference type="GO" id="GO:0016020">
    <property type="term" value="C:membrane"/>
    <property type="evidence" value="ECO:0007669"/>
    <property type="project" value="InterPro"/>
</dbReference>
<dbReference type="Pfam" id="PF02518">
    <property type="entry name" value="HATPase_c"/>
    <property type="match status" value="1"/>
</dbReference>
<sequence length="591" mass="67696">MWQEGGMSVGGMFKLIVNYIQQATMKKRIMFIFASGTLVPFICVALLSYHTMSSILSGNLESSVRSNLKQAELSLEKTISNLNHVSQQLALQGSIGKKVDSLLSSDNQFERAVLTEEINTELNLISFTNPTIGLMMYYSQAKGTYMFNSTIVKEDYEINGLPLLAEYFRISYFGPHISNERYNDEYVISALRKVDLPGDPDDMYVYVESGFKMTPSIFENKLEGASYYLILDNDKRIAYSDVPADFAMNQYFNDSRGNNGSGLLNGYYWFESTSNQGWSVVSLIPKDEYNKEKNRWVIQMIYLFLLFLAVSLLIAWFLWKMVYIPLQQFNHQIKSITQRSTALAEVPRIKIPEFDFLLKQLQNMKNQISELIQEVEVKEKGRADLEVEKLLYQINPHFLMNTLDTVHWLAVMNGQKDIDRLVVSLNKLLYYNLGKRGQVSTIREEIDSIRQYLTLQQIRYDFAFDVRIHVDDDVLDIAIPRFILQPILENSLYHGLHDEGYIQVEVGKDEGQIIITVYDNGAGISEEEIAKLLHQKQVEQQKAGMGIGMSYVKRMIENQYGGLASLEIQSELGKGTTVFLKLPSMEVLPND</sequence>
<gene>
    <name evidence="11" type="ORF">SAMN04487969_113122</name>
</gene>
<dbReference type="PANTHER" id="PTHR34220">
    <property type="entry name" value="SENSOR HISTIDINE KINASE YPDA"/>
    <property type="match status" value="1"/>
</dbReference>
<feature type="coiled-coil region" evidence="8">
    <location>
        <begin position="354"/>
        <end position="388"/>
    </location>
</feature>
<organism evidence="11 12">
    <name type="scientific">Paenibacillus algorifonticola</name>
    <dbReference type="NCBI Taxonomy" id="684063"/>
    <lineage>
        <taxon>Bacteria</taxon>
        <taxon>Bacillati</taxon>
        <taxon>Bacillota</taxon>
        <taxon>Bacilli</taxon>
        <taxon>Bacillales</taxon>
        <taxon>Paenibacillaceae</taxon>
        <taxon>Paenibacillus</taxon>
    </lineage>
</organism>
<evidence type="ECO:0000256" key="6">
    <source>
        <dbReference type="ARBA" id="ARBA00022840"/>
    </source>
</evidence>
<feature type="domain" description="Histidine kinase" evidence="10">
    <location>
        <begin position="483"/>
        <end position="586"/>
    </location>
</feature>
<keyword evidence="9" id="KW-0472">Membrane</keyword>
<evidence type="ECO:0000259" key="10">
    <source>
        <dbReference type="PROSITE" id="PS50109"/>
    </source>
</evidence>
<comment type="catalytic activity">
    <reaction evidence="1">
        <text>ATP + protein L-histidine = ADP + protein N-phospho-L-histidine.</text>
        <dbReference type="EC" id="2.7.13.3"/>
    </reaction>
</comment>
<evidence type="ECO:0000313" key="11">
    <source>
        <dbReference type="EMBL" id="SFF08668.1"/>
    </source>
</evidence>
<dbReference type="InterPro" id="IPR050640">
    <property type="entry name" value="Bact_2-comp_sensor_kinase"/>
</dbReference>
<keyword evidence="7" id="KW-0902">Two-component regulatory system</keyword>
<dbReference type="SUPFAM" id="SSF55874">
    <property type="entry name" value="ATPase domain of HSP90 chaperone/DNA topoisomerase II/histidine kinase"/>
    <property type="match status" value="1"/>
</dbReference>
<dbReference type="GO" id="GO:0000155">
    <property type="term" value="F:phosphorelay sensor kinase activity"/>
    <property type="evidence" value="ECO:0007669"/>
    <property type="project" value="InterPro"/>
</dbReference>
<dbReference type="EC" id="2.7.13.3" evidence="2"/>
<dbReference type="InterPro" id="IPR036890">
    <property type="entry name" value="HATPase_C_sf"/>
</dbReference>
<feature type="transmembrane region" description="Helical" evidence="9">
    <location>
        <begin position="29"/>
        <end position="49"/>
    </location>
</feature>
<dbReference type="PROSITE" id="PS50109">
    <property type="entry name" value="HIS_KIN"/>
    <property type="match status" value="1"/>
</dbReference>